<evidence type="ECO:0000313" key="2">
    <source>
        <dbReference type="EMBL" id="VDO24827.1"/>
    </source>
</evidence>
<dbReference type="AlphaFoldDB" id="A0A183F881"/>
<dbReference type="Gene3D" id="3.80.10.10">
    <property type="entry name" value="Ribonuclease Inhibitor"/>
    <property type="match status" value="1"/>
</dbReference>
<dbReference type="EMBL" id="UZAH01003497">
    <property type="protein sequence ID" value="VDO24827.1"/>
    <property type="molecule type" value="Genomic_DNA"/>
</dbReference>
<reference evidence="2 3" key="1">
    <citation type="submission" date="2018-11" db="EMBL/GenBank/DDBJ databases">
        <authorList>
            <consortium name="Pathogen Informatics"/>
        </authorList>
    </citation>
    <scope>NUCLEOTIDE SEQUENCE [LARGE SCALE GENOMIC DNA]</scope>
</reference>
<feature type="region of interest" description="Disordered" evidence="1">
    <location>
        <begin position="178"/>
        <end position="216"/>
    </location>
</feature>
<evidence type="ECO:0000256" key="1">
    <source>
        <dbReference type="SAM" id="MobiDB-lite"/>
    </source>
</evidence>
<accession>A0A3P7URS3</accession>
<dbReference type="InterPro" id="IPR032675">
    <property type="entry name" value="LRR_dom_sf"/>
</dbReference>
<keyword evidence="3" id="KW-1185">Reference proteome</keyword>
<proteinExistence type="predicted"/>
<name>A0A183F881_HELPZ</name>
<dbReference type="SUPFAM" id="SSF52058">
    <property type="entry name" value="L domain-like"/>
    <property type="match status" value="1"/>
</dbReference>
<sequence>MEVFEMDVAIKGDHCRAKEFLRNIWSYRGVETITLDMCSLRDHDLSVIGRSMPTVKYLSMRGNAFRSPWSDISKWFPKVIYLDLRDNAELLLHPNMRGTLEEVKELFLDASIDEMSLTGLRKLCPQTTYYNNIDVMKIATMKASASKRQKTSQASILEGDNSASRNVNAGYLLLGRRRSIVDSTEEEDDEEDEGDEDTAEGETETDNPDELLMLSA</sequence>
<gene>
    <name evidence="2" type="ORF">HPBE_LOCUS2374</name>
</gene>
<protein>
    <submittedName>
        <fullName evidence="4">LRRcap domain-containing protein</fullName>
    </submittedName>
</protein>
<dbReference type="WBParaSite" id="HPBE_0000237301-mRNA-1">
    <property type="protein sequence ID" value="HPBE_0000237301-mRNA-1"/>
    <property type="gene ID" value="HPBE_0000237301"/>
</dbReference>
<reference evidence="4" key="2">
    <citation type="submission" date="2019-09" db="UniProtKB">
        <authorList>
            <consortium name="WormBaseParasite"/>
        </authorList>
    </citation>
    <scope>IDENTIFICATION</scope>
</reference>
<accession>A0A183F881</accession>
<evidence type="ECO:0000313" key="4">
    <source>
        <dbReference type="WBParaSite" id="HPBE_0000237301-mRNA-1"/>
    </source>
</evidence>
<organism evidence="3 4">
    <name type="scientific">Heligmosomoides polygyrus</name>
    <name type="common">Parasitic roundworm</name>
    <dbReference type="NCBI Taxonomy" id="6339"/>
    <lineage>
        <taxon>Eukaryota</taxon>
        <taxon>Metazoa</taxon>
        <taxon>Ecdysozoa</taxon>
        <taxon>Nematoda</taxon>
        <taxon>Chromadorea</taxon>
        <taxon>Rhabditida</taxon>
        <taxon>Rhabditina</taxon>
        <taxon>Rhabditomorpha</taxon>
        <taxon>Strongyloidea</taxon>
        <taxon>Heligmosomidae</taxon>
        <taxon>Heligmosomoides</taxon>
    </lineage>
</organism>
<dbReference type="Proteomes" id="UP000050761">
    <property type="component" value="Unassembled WGS sequence"/>
</dbReference>
<feature type="compositionally biased region" description="Acidic residues" evidence="1">
    <location>
        <begin position="183"/>
        <end position="209"/>
    </location>
</feature>
<evidence type="ECO:0000313" key="3">
    <source>
        <dbReference type="Proteomes" id="UP000050761"/>
    </source>
</evidence>